<evidence type="ECO:0000256" key="7">
    <source>
        <dbReference type="ARBA" id="ARBA00022824"/>
    </source>
</evidence>
<keyword evidence="6 12" id="KW-0812">Transmembrane</keyword>
<dbReference type="EC" id="2.4.1.-" evidence="12"/>
<name>A0A068UM90_COFCA</name>
<dbReference type="EMBL" id="HG739122">
    <property type="protein sequence ID" value="CDP09422.1"/>
    <property type="molecule type" value="Genomic_DNA"/>
</dbReference>
<keyword evidence="9 12" id="KW-0472">Membrane</keyword>
<dbReference type="FunCoup" id="A0A068UM90">
    <property type="interactions" value="3047"/>
</dbReference>
<evidence type="ECO:0000256" key="8">
    <source>
        <dbReference type="ARBA" id="ARBA00022989"/>
    </source>
</evidence>
<feature type="transmembrane region" description="Helical" evidence="12">
    <location>
        <begin position="350"/>
        <end position="371"/>
    </location>
</feature>
<protein>
    <recommendedName>
        <fullName evidence="12">Mannosyltransferase</fullName>
        <ecNumber evidence="12">2.4.1.-</ecNumber>
    </recommendedName>
</protein>
<evidence type="ECO:0000256" key="9">
    <source>
        <dbReference type="ARBA" id="ARBA00023136"/>
    </source>
</evidence>
<dbReference type="Pfam" id="PF03901">
    <property type="entry name" value="Glyco_transf_22"/>
    <property type="match status" value="1"/>
</dbReference>
<accession>A0A068UM90</accession>
<keyword evidence="5" id="KW-0808">Transferase</keyword>
<evidence type="ECO:0000256" key="5">
    <source>
        <dbReference type="ARBA" id="ARBA00022679"/>
    </source>
</evidence>
<comment type="similarity">
    <text evidence="3 12">Belongs to the glycosyltransferase 22 family.</text>
</comment>
<evidence type="ECO:0000313" key="14">
    <source>
        <dbReference type="Proteomes" id="UP000295252"/>
    </source>
</evidence>
<feature type="transmembrane region" description="Helical" evidence="12">
    <location>
        <begin position="262"/>
        <end position="285"/>
    </location>
</feature>
<sequence length="421" mass="48855">MAPNLSRFMQLYGYDLLLGSIAVFYVLMAPYTKVEESFNVQAMHDILYHRHHIEKYDHLEFSGVVPRTFIGAFLVSVLASPVVLAMNLMHLPKVYSLYAVRLVLCFLMLCTLRFFRIQIRKKFGYQVEAFFSILTAVQFHMLFYCSRPLPNILAFGLANLAYGFWVKGSFYAALRCLIFATIIFRCDMLLLISPLGLELLLSKSISLWKAIRTCIAATLFCIGSLTVLVDSVMWRRWLWPELEVFWFNSVLNRSSEWGIHPIHWYFTSALPRSLLVAYPLFLLGAFLDRRVLFYVLPVLSFVILYSKLPHKELRFIISSLPIFNMAAAVAASRIYWIFIGTKCENLSRTWYTYSFFLFIFLDSLRLMAFLLTRWSLVCNSRWNFLANSKDLNFSHFVGSYHIFSPSCHHVLLSGVGSMESR</sequence>
<feature type="transmembrane region" description="Helical" evidence="12">
    <location>
        <begin position="69"/>
        <end position="89"/>
    </location>
</feature>
<dbReference type="GO" id="GO:0036503">
    <property type="term" value="P:ERAD pathway"/>
    <property type="evidence" value="ECO:0007669"/>
    <property type="project" value="EnsemblPlants"/>
</dbReference>
<dbReference type="AlphaFoldDB" id="A0A068UM90"/>
<evidence type="ECO:0000256" key="10">
    <source>
        <dbReference type="ARBA" id="ARBA00044721"/>
    </source>
</evidence>
<dbReference type="GO" id="GO:0018279">
    <property type="term" value="P:protein N-linked glycosylation via asparagine"/>
    <property type="evidence" value="ECO:0007669"/>
    <property type="project" value="EnsemblPlants"/>
</dbReference>
<dbReference type="PANTHER" id="PTHR22760">
    <property type="entry name" value="GLYCOSYLTRANSFERASE"/>
    <property type="match status" value="1"/>
</dbReference>
<dbReference type="InterPro" id="IPR005599">
    <property type="entry name" value="GPI_mannosylTrfase"/>
</dbReference>
<dbReference type="GO" id="GO:0052917">
    <property type="term" value="F:dol-P-Man:Man(7)GlcNAc(2)-PP-Dol alpha-1,6-mannosyltransferase activity"/>
    <property type="evidence" value="ECO:0007669"/>
    <property type="project" value="UniProtKB-EC"/>
</dbReference>
<comment type="catalytic activity">
    <reaction evidence="11">
        <text>an alpha-D-Man-(1-&gt;2)-alpha-D-Man-(1-&gt;2)-alpha-D-Man-(1-&gt;3)-[alpha-D-Man-(1-&gt;2)-alpha-D-Man-(1-&gt;3)-alpha-D-Man-(1-&gt;6)]-beta-D-Man-(1-&gt;4)-beta-D-GlcNAc-(1-&gt;4)-alpha-D-GlcNAc-diphospho-di-trans,poly-cis-dolichol + a di-trans,poly-cis-dolichyl beta-D-mannosyl phosphate = an alpha-D-Man-(1-&gt;2)-alpha-D-Man-(1-&gt;2)-alpha-D-Man-(1-&gt;3)-[alpha-D-Man-(1-&gt;2)-alpha-D-Man-(1-&gt;3)-[alpha-D-Man-(1-&gt;6)]-alpha-D-Man-(1-&gt;6)]-beta-D-Man-(1-&gt;4)-beta-D-GlcNAc-(1-&gt;4)-alpha-D-GlcNAc-diphospho-di-trans,poly-cis-dolichol + a di-trans,poly-cis-dolichyl phosphate + H(+)</text>
        <dbReference type="Rhea" id="RHEA:29535"/>
        <dbReference type="Rhea" id="RHEA-COMP:19498"/>
        <dbReference type="Rhea" id="RHEA-COMP:19501"/>
        <dbReference type="Rhea" id="RHEA-COMP:19518"/>
        <dbReference type="Rhea" id="RHEA-COMP:19519"/>
        <dbReference type="ChEBI" id="CHEBI:15378"/>
        <dbReference type="ChEBI" id="CHEBI:57683"/>
        <dbReference type="ChEBI" id="CHEBI:58211"/>
        <dbReference type="ChEBI" id="CHEBI:132517"/>
        <dbReference type="ChEBI" id="CHEBI:132519"/>
        <dbReference type="EC" id="2.4.1.260"/>
    </reaction>
    <physiologicalReaction direction="left-to-right" evidence="11">
        <dbReference type="Rhea" id="RHEA:29536"/>
    </physiologicalReaction>
</comment>
<dbReference type="STRING" id="49390.A0A068UM90"/>
<evidence type="ECO:0000313" key="13">
    <source>
        <dbReference type="EMBL" id="CDP09422.1"/>
    </source>
</evidence>
<keyword evidence="14" id="KW-1185">Reference proteome</keyword>
<keyword evidence="7 12" id="KW-0256">Endoplasmic reticulum</keyword>
<organism evidence="13 14">
    <name type="scientific">Coffea canephora</name>
    <name type="common">Robusta coffee</name>
    <dbReference type="NCBI Taxonomy" id="49390"/>
    <lineage>
        <taxon>Eukaryota</taxon>
        <taxon>Viridiplantae</taxon>
        <taxon>Streptophyta</taxon>
        <taxon>Embryophyta</taxon>
        <taxon>Tracheophyta</taxon>
        <taxon>Spermatophyta</taxon>
        <taxon>Magnoliopsida</taxon>
        <taxon>eudicotyledons</taxon>
        <taxon>Gunneridae</taxon>
        <taxon>Pentapetalae</taxon>
        <taxon>asterids</taxon>
        <taxon>lamiids</taxon>
        <taxon>Gentianales</taxon>
        <taxon>Rubiaceae</taxon>
        <taxon>Ixoroideae</taxon>
        <taxon>Gardenieae complex</taxon>
        <taxon>Bertiereae - Coffeeae clade</taxon>
        <taxon>Coffeeae</taxon>
        <taxon>Coffea</taxon>
    </lineage>
</organism>
<dbReference type="Proteomes" id="UP000295252">
    <property type="component" value="Chromosome IV"/>
</dbReference>
<comment type="subcellular location">
    <subcellularLocation>
        <location evidence="1 12">Endoplasmic reticulum membrane</location>
        <topology evidence="1 12">Multi-pass membrane protein</topology>
    </subcellularLocation>
</comment>
<evidence type="ECO:0000256" key="3">
    <source>
        <dbReference type="ARBA" id="ARBA00007063"/>
    </source>
</evidence>
<evidence type="ECO:0000256" key="11">
    <source>
        <dbReference type="ARBA" id="ARBA00048899"/>
    </source>
</evidence>
<feature type="transmembrane region" description="Helical" evidence="12">
    <location>
        <begin position="315"/>
        <end position="338"/>
    </location>
</feature>
<dbReference type="PhylomeDB" id="A0A068UM90"/>
<comment type="function">
    <text evidence="10">Mannosyltransferase that operates in the biosynthetic pathway of dolichol-linked oligosaccharides, the glycan precursors employed in protein asparagine (N)-glycosylation. The assembly of dolichol-linked oligosaccharides begins on the cytosolic side of the endoplasmic reticulum membrane and finishes in its lumen. The sequential addition of sugars to dolichol pyrophosphate produces dolichol-linked oligosaccharides containing fourteen sugars, including two GlcNAcs, nine mannoses and three glucoses. Once assembled, the oligosaccharide is transferred from the lipid to nascent proteins by oligosaccharyltransferases. In the lumen of the endoplasmic reticulum, adds the eighth mannose residue in an alpha-1,6 linkage onto Man(7)GlcNAc(2)-PP-dolichol to produce Man(8)GlcNAc(2)-PP-dolichol.</text>
</comment>
<proteinExistence type="inferred from homology"/>
<reference evidence="14" key="1">
    <citation type="journal article" date="2014" name="Science">
        <title>The coffee genome provides insight into the convergent evolution of caffeine biosynthesis.</title>
        <authorList>
            <person name="Denoeud F."/>
            <person name="Carretero-Paulet L."/>
            <person name="Dereeper A."/>
            <person name="Droc G."/>
            <person name="Guyot R."/>
            <person name="Pietrella M."/>
            <person name="Zheng C."/>
            <person name="Alberti A."/>
            <person name="Anthony F."/>
            <person name="Aprea G."/>
            <person name="Aury J.M."/>
            <person name="Bento P."/>
            <person name="Bernard M."/>
            <person name="Bocs S."/>
            <person name="Campa C."/>
            <person name="Cenci A."/>
            <person name="Combes M.C."/>
            <person name="Crouzillat D."/>
            <person name="Da Silva C."/>
            <person name="Daddiego L."/>
            <person name="De Bellis F."/>
            <person name="Dussert S."/>
            <person name="Garsmeur O."/>
            <person name="Gayraud T."/>
            <person name="Guignon V."/>
            <person name="Jahn K."/>
            <person name="Jamilloux V."/>
            <person name="Joet T."/>
            <person name="Labadie K."/>
            <person name="Lan T."/>
            <person name="Leclercq J."/>
            <person name="Lepelley M."/>
            <person name="Leroy T."/>
            <person name="Li L.T."/>
            <person name="Librado P."/>
            <person name="Lopez L."/>
            <person name="Munoz A."/>
            <person name="Noel B."/>
            <person name="Pallavicini A."/>
            <person name="Perrotta G."/>
            <person name="Poncet V."/>
            <person name="Pot D."/>
            <person name="Priyono X."/>
            <person name="Rigoreau M."/>
            <person name="Rouard M."/>
            <person name="Rozas J."/>
            <person name="Tranchant-Dubreuil C."/>
            <person name="VanBuren R."/>
            <person name="Zhang Q."/>
            <person name="Andrade A.C."/>
            <person name="Argout X."/>
            <person name="Bertrand B."/>
            <person name="de Kochko A."/>
            <person name="Graziosi G."/>
            <person name="Henry R.J."/>
            <person name="Jayarama X."/>
            <person name="Ming R."/>
            <person name="Nagai C."/>
            <person name="Rounsley S."/>
            <person name="Sankoff D."/>
            <person name="Giuliano G."/>
            <person name="Albert V.A."/>
            <person name="Wincker P."/>
            <person name="Lashermes P."/>
        </authorList>
    </citation>
    <scope>NUCLEOTIDE SEQUENCE [LARGE SCALE GENOMIC DNA]</scope>
    <source>
        <strain evidence="14">cv. DH200-94</strain>
    </source>
</reference>
<keyword evidence="4 12" id="KW-0328">Glycosyltransferase</keyword>
<feature type="transmembrane region" description="Helical" evidence="12">
    <location>
        <begin position="177"/>
        <end position="197"/>
    </location>
</feature>
<evidence type="ECO:0000256" key="2">
    <source>
        <dbReference type="ARBA" id="ARBA00004922"/>
    </source>
</evidence>
<feature type="transmembrane region" description="Helical" evidence="12">
    <location>
        <begin position="127"/>
        <end position="143"/>
    </location>
</feature>
<gene>
    <name evidence="13" type="ORF">GSCOC_T00028779001</name>
</gene>
<feature type="transmembrane region" description="Helical" evidence="12">
    <location>
        <begin position="291"/>
        <end position="308"/>
    </location>
</feature>
<feature type="transmembrane region" description="Helical" evidence="12">
    <location>
        <begin position="95"/>
        <end position="115"/>
    </location>
</feature>
<comment type="pathway">
    <text evidence="2">Protein modification; protein glycosylation.</text>
</comment>
<feature type="transmembrane region" description="Helical" evidence="12">
    <location>
        <begin position="209"/>
        <end position="229"/>
    </location>
</feature>
<keyword evidence="8 12" id="KW-1133">Transmembrane helix</keyword>
<evidence type="ECO:0000256" key="12">
    <source>
        <dbReference type="RuleBase" id="RU363075"/>
    </source>
</evidence>
<dbReference type="PANTHER" id="PTHR22760:SF1">
    <property type="entry name" value="DOL-P-MAN:MAN(7)GLCNAC(2)-PP-DOL ALPHA-1,6-MANNOSYLTRANSFERASE"/>
    <property type="match status" value="1"/>
</dbReference>
<feature type="transmembrane region" description="Helical" evidence="12">
    <location>
        <begin position="12"/>
        <end position="31"/>
    </location>
</feature>
<dbReference type="GO" id="GO:0005789">
    <property type="term" value="C:endoplasmic reticulum membrane"/>
    <property type="evidence" value="ECO:0007669"/>
    <property type="project" value="UniProtKB-SubCell"/>
</dbReference>
<evidence type="ECO:0000256" key="4">
    <source>
        <dbReference type="ARBA" id="ARBA00022676"/>
    </source>
</evidence>
<dbReference type="Gramene" id="CDP09422">
    <property type="protein sequence ID" value="CDP09422"/>
    <property type="gene ID" value="GSCOC_T00028779001"/>
</dbReference>
<evidence type="ECO:0000256" key="6">
    <source>
        <dbReference type="ARBA" id="ARBA00022692"/>
    </source>
</evidence>
<dbReference type="OrthoDB" id="19039at2759"/>
<feature type="transmembrane region" description="Helical" evidence="12">
    <location>
        <begin position="149"/>
        <end position="165"/>
    </location>
</feature>
<evidence type="ECO:0000256" key="1">
    <source>
        <dbReference type="ARBA" id="ARBA00004477"/>
    </source>
</evidence>
<dbReference type="InParanoid" id="A0A068UM90"/>
<dbReference type="OMA" id="MIRYLTF"/>